<sequence length="73" mass="8156">MSEVWGDCLQLLDDGDGQEELILTSLPNSFTETQEDPQLGTSTVSNGSWGCASKPWTPARTGAERMREFHRRQ</sequence>
<dbReference type="Proteomes" id="UP000050525">
    <property type="component" value="Unassembled WGS sequence"/>
</dbReference>
<evidence type="ECO:0000313" key="2">
    <source>
        <dbReference type="EMBL" id="KYO18619.1"/>
    </source>
</evidence>
<gene>
    <name evidence="2" type="ORF">Y1Q_0009091</name>
</gene>
<dbReference type="EMBL" id="AKHW03006780">
    <property type="protein sequence ID" value="KYO18619.1"/>
    <property type="molecule type" value="Genomic_DNA"/>
</dbReference>
<name>A0A151M285_ALLMI</name>
<evidence type="ECO:0000313" key="3">
    <source>
        <dbReference type="Proteomes" id="UP000050525"/>
    </source>
</evidence>
<organism evidence="2 3">
    <name type="scientific">Alligator mississippiensis</name>
    <name type="common">American alligator</name>
    <dbReference type="NCBI Taxonomy" id="8496"/>
    <lineage>
        <taxon>Eukaryota</taxon>
        <taxon>Metazoa</taxon>
        <taxon>Chordata</taxon>
        <taxon>Craniata</taxon>
        <taxon>Vertebrata</taxon>
        <taxon>Euteleostomi</taxon>
        <taxon>Archelosauria</taxon>
        <taxon>Archosauria</taxon>
        <taxon>Crocodylia</taxon>
        <taxon>Alligatoridae</taxon>
        <taxon>Alligatorinae</taxon>
        <taxon>Alligator</taxon>
    </lineage>
</organism>
<evidence type="ECO:0000256" key="1">
    <source>
        <dbReference type="SAM" id="MobiDB-lite"/>
    </source>
</evidence>
<protein>
    <submittedName>
        <fullName evidence="2">Uncharacterized protein</fullName>
    </submittedName>
</protein>
<feature type="region of interest" description="Disordered" evidence="1">
    <location>
        <begin position="31"/>
        <end position="73"/>
    </location>
</feature>
<keyword evidence="3" id="KW-1185">Reference proteome</keyword>
<feature type="compositionally biased region" description="Polar residues" evidence="1">
    <location>
        <begin position="39"/>
        <end position="48"/>
    </location>
</feature>
<proteinExistence type="predicted"/>
<accession>A0A151M285</accession>
<reference evidence="2 3" key="1">
    <citation type="journal article" date="2012" name="Genome Biol.">
        <title>Sequencing three crocodilian genomes to illuminate the evolution of archosaurs and amniotes.</title>
        <authorList>
            <person name="St John J.A."/>
            <person name="Braun E.L."/>
            <person name="Isberg S.R."/>
            <person name="Miles L.G."/>
            <person name="Chong A.Y."/>
            <person name="Gongora J."/>
            <person name="Dalzell P."/>
            <person name="Moran C."/>
            <person name="Bed'hom B."/>
            <person name="Abzhanov A."/>
            <person name="Burgess S.C."/>
            <person name="Cooksey A.M."/>
            <person name="Castoe T.A."/>
            <person name="Crawford N.G."/>
            <person name="Densmore L.D."/>
            <person name="Drew J.C."/>
            <person name="Edwards S.V."/>
            <person name="Faircloth B.C."/>
            <person name="Fujita M.K."/>
            <person name="Greenwold M.J."/>
            <person name="Hoffmann F.G."/>
            <person name="Howard J.M."/>
            <person name="Iguchi T."/>
            <person name="Janes D.E."/>
            <person name="Khan S.Y."/>
            <person name="Kohno S."/>
            <person name="de Koning A.J."/>
            <person name="Lance S.L."/>
            <person name="McCarthy F.M."/>
            <person name="McCormack J.E."/>
            <person name="Merchant M.E."/>
            <person name="Peterson D.G."/>
            <person name="Pollock D.D."/>
            <person name="Pourmand N."/>
            <person name="Raney B.J."/>
            <person name="Roessler K.A."/>
            <person name="Sanford J.R."/>
            <person name="Sawyer R.H."/>
            <person name="Schmidt C.J."/>
            <person name="Triplett E.W."/>
            <person name="Tuberville T.D."/>
            <person name="Venegas-Anaya M."/>
            <person name="Howard J.T."/>
            <person name="Jarvis E.D."/>
            <person name="Guillette L.J.Jr."/>
            <person name="Glenn T.C."/>
            <person name="Green R.E."/>
            <person name="Ray D.A."/>
        </authorList>
    </citation>
    <scope>NUCLEOTIDE SEQUENCE [LARGE SCALE GENOMIC DNA]</scope>
    <source>
        <strain evidence="2">KSC_2009_1</strain>
    </source>
</reference>
<comment type="caution">
    <text evidence="2">The sequence shown here is derived from an EMBL/GenBank/DDBJ whole genome shotgun (WGS) entry which is preliminary data.</text>
</comment>
<dbReference type="AlphaFoldDB" id="A0A151M285"/>